<dbReference type="AlphaFoldDB" id="A0A0M0JSC1"/>
<dbReference type="CDD" id="cd00051">
    <property type="entry name" value="EFh"/>
    <property type="match status" value="1"/>
</dbReference>
<feature type="repeat" description="ARM" evidence="3">
    <location>
        <begin position="636"/>
        <end position="666"/>
    </location>
</feature>
<feature type="repeat" description="ARM" evidence="3">
    <location>
        <begin position="550"/>
        <end position="594"/>
    </location>
</feature>
<dbReference type="PROSITE" id="PS50222">
    <property type="entry name" value="EF_HAND_2"/>
    <property type="match status" value="2"/>
</dbReference>
<evidence type="ECO:0000256" key="3">
    <source>
        <dbReference type="PROSITE-ProRule" id="PRU00259"/>
    </source>
</evidence>
<dbReference type="PANTHER" id="PTHR22895">
    <property type="entry name" value="ARMADILLO REPEAT-CONTAINING PROTEIN 6"/>
    <property type="match status" value="1"/>
</dbReference>
<dbReference type="Gene3D" id="1.25.10.10">
    <property type="entry name" value="Leucine-rich Repeat Variant"/>
    <property type="match status" value="3"/>
</dbReference>
<dbReference type="EMBL" id="JWZX01002446">
    <property type="protein sequence ID" value="KOO29232.1"/>
    <property type="molecule type" value="Genomic_DNA"/>
</dbReference>
<keyword evidence="2" id="KW-0106">Calcium</keyword>
<comment type="caution">
    <text evidence="5">The sequence shown here is derived from an EMBL/GenBank/DDBJ whole genome shotgun (WGS) entry which is preliminary data.</text>
</comment>
<dbReference type="PROSITE" id="PS50176">
    <property type="entry name" value="ARM_REPEAT"/>
    <property type="match status" value="3"/>
</dbReference>
<sequence length="853" mass="91071">MDENTQISCCDALSQIARGNDVQRHEVLKAEGHVSVVDAMIRHRANVRVQRAGSAALASIASGNEEGKSAILAKGGLRALVLALDLHGGDLKLLFIACGALRYLSTGDARRKRLLLGSGLPLGYTWTDNPSSAVVISDVFSSALVARLVAGEPLAFTLEELEELKQRSTSGGSQAANLRPSDCIKGYAPGAVKYLLSEPWSLKDALLRSSSRVETLFKAWDKDQSGTLDKTEFYRAVRALGFAVEQADSDALFDTLDADGSGAMEYSELDMMLRTTEGNEAPLGLRFREVIKPPTDAHEIVNDQLSSALQSSTSSEQREFTHRELASFGVSASVVPANKGAFVRARAPPSPVYFKPALDGPLGLKWTQVDSPEQPAGTELINGAMSRALGDRDRDADTGGTEELSADEFVRFCARGIRHDSFVRSWAPADQVLFRVAKRSPLDKHGRPILQAEHAHDLGRTWRQMPPGELKGWGLLGAGELSHAPLFRMLQGKMAAIQRKSYEDQSAAERLGEIELSDAEIAHLDLPPLHANSFIATCVQGTERYFKPLSALGATVAAMERYPSEIDVQLKAVGVLSNLACGDEACQVAIVTSGALAAIMASLRLDAVEVRRCGCAALANLTYSNGMLKQAIVAAGGVRALVATMKVSPGDATVQTASISALANLALGDLNERDESEERKDDVLKNPKMSEKLIYLLKIMTIASRAPRKAQTSEAQKVPKLSWAATRRHAVLSAGAAEAVVAAMQHRYADEAQQLRVVRAGCSALQVFALGKDGGEDETATRAREAVVSAGGVSAVIEGMRNARDDVVIKGRGFGALNCIASGGDDSNQAVVSGGGKAWRSQPLVPLVKAFVD</sequence>
<dbReference type="InterPro" id="IPR016024">
    <property type="entry name" value="ARM-type_fold"/>
</dbReference>
<evidence type="ECO:0000259" key="4">
    <source>
        <dbReference type="PROSITE" id="PS50222"/>
    </source>
</evidence>
<dbReference type="InterPro" id="IPR011989">
    <property type="entry name" value="ARM-like"/>
</dbReference>
<evidence type="ECO:0000256" key="1">
    <source>
        <dbReference type="ARBA" id="ARBA00022737"/>
    </source>
</evidence>
<dbReference type="Proteomes" id="UP000037460">
    <property type="component" value="Unassembled WGS sequence"/>
</dbReference>
<gene>
    <name evidence="5" type="ORF">Ctob_003925</name>
</gene>
<dbReference type="OrthoDB" id="10067602at2759"/>
<organism evidence="5 6">
    <name type="scientific">Chrysochromulina tobinii</name>
    <dbReference type="NCBI Taxonomy" id="1460289"/>
    <lineage>
        <taxon>Eukaryota</taxon>
        <taxon>Haptista</taxon>
        <taxon>Haptophyta</taxon>
        <taxon>Prymnesiophyceae</taxon>
        <taxon>Prymnesiales</taxon>
        <taxon>Chrysochromulinaceae</taxon>
        <taxon>Chrysochromulina</taxon>
    </lineage>
</organism>
<dbReference type="Gene3D" id="1.10.238.10">
    <property type="entry name" value="EF-hand"/>
    <property type="match status" value="1"/>
</dbReference>
<dbReference type="GO" id="GO:0005509">
    <property type="term" value="F:calcium ion binding"/>
    <property type="evidence" value="ECO:0007669"/>
    <property type="project" value="InterPro"/>
</dbReference>
<keyword evidence="6" id="KW-1185">Reference proteome</keyword>
<dbReference type="SMART" id="SM00185">
    <property type="entry name" value="ARM"/>
    <property type="match status" value="5"/>
</dbReference>
<accession>A0A0M0JSC1</accession>
<feature type="repeat" description="ARM" evidence="3">
    <location>
        <begin position="75"/>
        <end position="119"/>
    </location>
</feature>
<dbReference type="InterPro" id="IPR011992">
    <property type="entry name" value="EF-hand-dom_pair"/>
</dbReference>
<evidence type="ECO:0000256" key="2">
    <source>
        <dbReference type="ARBA" id="ARBA00022837"/>
    </source>
</evidence>
<protein>
    <recommendedName>
        <fullName evidence="4">EF-hand domain-containing protein</fullName>
    </recommendedName>
</protein>
<dbReference type="PANTHER" id="PTHR22895:SF0">
    <property type="entry name" value="ARMADILLO REPEAT-CONTAINING PROTEIN 6"/>
    <property type="match status" value="1"/>
</dbReference>
<name>A0A0M0JSC1_9EUKA</name>
<proteinExistence type="predicted"/>
<feature type="domain" description="EF-hand" evidence="4">
    <location>
        <begin position="208"/>
        <end position="243"/>
    </location>
</feature>
<keyword evidence="1" id="KW-0677">Repeat</keyword>
<dbReference type="InterPro" id="IPR000225">
    <property type="entry name" value="Armadillo"/>
</dbReference>
<reference evidence="6" key="1">
    <citation type="journal article" date="2015" name="PLoS Genet.">
        <title>Genome Sequence and Transcriptome Analyses of Chrysochromulina tobin: Metabolic Tools for Enhanced Algal Fitness in the Prominent Order Prymnesiales (Haptophyceae).</title>
        <authorList>
            <person name="Hovde B.T."/>
            <person name="Deodato C.R."/>
            <person name="Hunsperger H.M."/>
            <person name="Ryken S.A."/>
            <person name="Yost W."/>
            <person name="Jha R.K."/>
            <person name="Patterson J."/>
            <person name="Monnat R.J. Jr."/>
            <person name="Barlow S.B."/>
            <person name="Starkenburg S.R."/>
            <person name="Cattolico R.A."/>
        </authorList>
    </citation>
    <scope>NUCLEOTIDE SEQUENCE</scope>
    <source>
        <strain evidence="6">CCMP291</strain>
    </source>
</reference>
<feature type="domain" description="EF-hand" evidence="4">
    <location>
        <begin position="244"/>
        <end position="279"/>
    </location>
</feature>
<dbReference type="SMART" id="SM00054">
    <property type="entry name" value="EFh"/>
    <property type="match status" value="2"/>
</dbReference>
<dbReference type="PROSITE" id="PS00018">
    <property type="entry name" value="EF_HAND_1"/>
    <property type="match status" value="2"/>
</dbReference>
<evidence type="ECO:0000313" key="5">
    <source>
        <dbReference type="EMBL" id="KOO29232.1"/>
    </source>
</evidence>
<dbReference type="InterPro" id="IPR018247">
    <property type="entry name" value="EF_Hand_1_Ca_BS"/>
</dbReference>
<dbReference type="SUPFAM" id="SSF48371">
    <property type="entry name" value="ARM repeat"/>
    <property type="match status" value="2"/>
</dbReference>
<dbReference type="Pfam" id="PF00514">
    <property type="entry name" value="Arm"/>
    <property type="match status" value="1"/>
</dbReference>
<dbReference type="SUPFAM" id="SSF47473">
    <property type="entry name" value="EF-hand"/>
    <property type="match status" value="1"/>
</dbReference>
<evidence type="ECO:0000313" key="6">
    <source>
        <dbReference type="Proteomes" id="UP000037460"/>
    </source>
</evidence>
<dbReference type="InterPro" id="IPR002048">
    <property type="entry name" value="EF_hand_dom"/>
</dbReference>